<dbReference type="Proteomes" id="UP000070544">
    <property type="component" value="Unassembled WGS sequence"/>
</dbReference>
<dbReference type="InterPro" id="IPR041406">
    <property type="entry name" value="CSN4_HTH"/>
</dbReference>
<dbReference type="STRING" id="1344416.A0A139AS31"/>
<dbReference type="OrthoDB" id="295656at2759"/>
<dbReference type="Pfam" id="PF01399">
    <property type="entry name" value="PCI"/>
    <property type="match status" value="1"/>
</dbReference>
<dbReference type="Pfam" id="PF22241">
    <property type="entry name" value="PSMD12-CSN4_N"/>
    <property type="match status" value="1"/>
</dbReference>
<dbReference type="GO" id="GO:0008180">
    <property type="term" value="C:COP9 signalosome"/>
    <property type="evidence" value="ECO:0007669"/>
    <property type="project" value="UniProtKB-KW"/>
</dbReference>
<dbReference type="InterPro" id="IPR036388">
    <property type="entry name" value="WH-like_DNA-bd_sf"/>
</dbReference>
<dbReference type="InterPro" id="IPR000717">
    <property type="entry name" value="PCI_dom"/>
</dbReference>
<evidence type="ECO:0000313" key="9">
    <source>
        <dbReference type="EMBL" id="KXS19558.1"/>
    </source>
</evidence>
<evidence type="ECO:0000256" key="7">
    <source>
        <dbReference type="ARBA" id="ARBA00023242"/>
    </source>
</evidence>
<evidence type="ECO:0000313" key="10">
    <source>
        <dbReference type="Proteomes" id="UP000070544"/>
    </source>
</evidence>
<gene>
    <name evidence="9" type="ORF">M427DRAFT_132054</name>
</gene>
<dbReference type="OMA" id="WVAEIDE"/>
<name>A0A139AS31_GONPJ</name>
<feature type="domain" description="PCI" evidence="8">
    <location>
        <begin position="210"/>
        <end position="385"/>
    </location>
</feature>
<dbReference type="PANTHER" id="PTHR10855">
    <property type="entry name" value="26S PROTEASOME NON-ATPASE REGULATORY SUBUNIT 12/COP9 SIGNALOSOME COMPLEX SUBUNIT 4"/>
    <property type="match status" value="1"/>
</dbReference>
<comment type="subcellular location">
    <subcellularLocation>
        <location evidence="2">Cytoplasm</location>
    </subcellularLocation>
    <subcellularLocation>
        <location evidence="1">Nucleus</location>
    </subcellularLocation>
</comment>
<evidence type="ECO:0000256" key="6">
    <source>
        <dbReference type="ARBA" id="ARBA00022790"/>
    </source>
</evidence>
<dbReference type="SUPFAM" id="SSF46785">
    <property type="entry name" value="Winged helix' DNA-binding domain"/>
    <property type="match status" value="1"/>
</dbReference>
<reference evidence="9 10" key="1">
    <citation type="journal article" date="2015" name="Genome Biol. Evol.">
        <title>Phylogenomic analyses indicate that early fungi evolved digesting cell walls of algal ancestors of land plants.</title>
        <authorList>
            <person name="Chang Y."/>
            <person name="Wang S."/>
            <person name="Sekimoto S."/>
            <person name="Aerts A.L."/>
            <person name="Choi C."/>
            <person name="Clum A."/>
            <person name="LaButti K.M."/>
            <person name="Lindquist E.A."/>
            <person name="Yee Ngan C."/>
            <person name="Ohm R.A."/>
            <person name="Salamov A.A."/>
            <person name="Grigoriev I.V."/>
            <person name="Spatafora J.W."/>
            <person name="Berbee M.L."/>
        </authorList>
    </citation>
    <scope>NUCLEOTIDE SEQUENCE [LARGE SCALE GENOMIC DNA]</scope>
    <source>
        <strain evidence="9 10">JEL478</strain>
    </source>
</reference>
<evidence type="ECO:0000256" key="3">
    <source>
        <dbReference type="ARBA" id="ARBA00010417"/>
    </source>
</evidence>
<dbReference type="PROSITE" id="PS50250">
    <property type="entry name" value="PCI"/>
    <property type="match status" value="1"/>
</dbReference>
<evidence type="ECO:0000256" key="1">
    <source>
        <dbReference type="ARBA" id="ARBA00004123"/>
    </source>
</evidence>
<proteinExistence type="inferred from homology"/>
<dbReference type="InterPro" id="IPR036390">
    <property type="entry name" value="WH_DNA-bd_sf"/>
</dbReference>
<sequence>MSSLSASLAEIASNPSQRDKLPLYKQLLQSILDAAKTQPTDVAVTHFGEFLDHIVQESVALVVSRQILQDFVAHVAEWAKTRTSETDKDVVKGMWGFALEKTQGRLVAFEEQVSTIRENLAAILEDQEEWSDAAKTLQGIPLESGHRTISDDYKLKTYIHIVQLLLEDEDATSAESYLNRAALILPNVTGEGTTQLQLQFKASQSRIMDFKRQFLMASHRYHELSYNQDIDESERVTLLQQSVVTALLAPAGPQRSRMLATLYKDERVRERPELQTNGIYSMLEKMYLDRVLRSAEVAEFAKNLRAHQLAKLSDGTTVLDRAVTEHNILSASKVYNNITFAELGSLLAIPADRAEAVASRMIGEGRMAGSIDQIEKLVMFQAGDKLPLWDQYIGGLCHQLDGIVDKISSLNPGWLESVAGQLPALL</sequence>
<dbReference type="InterPro" id="IPR054559">
    <property type="entry name" value="PSMD12-CSN4-like_N"/>
</dbReference>
<accession>A0A139AS31</accession>
<keyword evidence="5" id="KW-0963">Cytoplasm</keyword>
<dbReference type="PANTHER" id="PTHR10855:SF2">
    <property type="entry name" value="COP9 SIGNALOSOME COMPLEX SUBUNIT 4"/>
    <property type="match status" value="1"/>
</dbReference>
<organism evidence="9 10">
    <name type="scientific">Gonapodya prolifera (strain JEL478)</name>
    <name type="common">Monoblepharis prolifera</name>
    <dbReference type="NCBI Taxonomy" id="1344416"/>
    <lineage>
        <taxon>Eukaryota</taxon>
        <taxon>Fungi</taxon>
        <taxon>Fungi incertae sedis</taxon>
        <taxon>Chytridiomycota</taxon>
        <taxon>Chytridiomycota incertae sedis</taxon>
        <taxon>Monoblepharidomycetes</taxon>
        <taxon>Monoblepharidales</taxon>
        <taxon>Gonapodyaceae</taxon>
        <taxon>Gonapodya</taxon>
    </lineage>
</organism>
<evidence type="ECO:0000256" key="4">
    <source>
        <dbReference type="ARBA" id="ARBA00014881"/>
    </source>
</evidence>
<keyword evidence="10" id="KW-1185">Reference proteome</keyword>
<dbReference type="SMART" id="SM00088">
    <property type="entry name" value="PINT"/>
    <property type="match status" value="1"/>
</dbReference>
<evidence type="ECO:0000259" key="8">
    <source>
        <dbReference type="PROSITE" id="PS50250"/>
    </source>
</evidence>
<dbReference type="EMBL" id="KQ965738">
    <property type="protein sequence ID" value="KXS19558.1"/>
    <property type="molecule type" value="Genomic_DNA"/>
</dbReference>
<evidence type="ECO:0000256" key="5">
    <source>
        <dbReference type="ARBA" id="ARBA00022490"/>
    </source>
</evidence>
<comment type="similarity">
    <text evidence="3">Belongs to the CSN4 family.</text>
</comment>
<dbReference type="Pfam" id="PF18420">
    <property type="entry name" value="CSN4_RPN5_eIF3a"/>
    <property type="match status" value="1"/>
</dbReference>
<dbReference type="InterPro" id="IPR040134">
    <property type="entry name" value="PSMD12/CSN4"/>
</dbReference>
<dbReference type="Gene3D" id="1.10.10.10">
    <property type="entry name" value="Winged helix-like DNA-binding domain superfamily/Winged helix DNA-binding domain"/>
    <property type="match status" value="1"/>
</dbReference>
<keyword evidence="7" id="KW-0539">Nucleus</keyword>
<dbReference type="GO" id="GO:0005829">
    <property type="term" value="C:cytosol"/>
    <property type="evidence" value="ECO:0007669"/>
    <property type="project" value="TreeGrafter"/>
</dbReference>
<keyword evidence="6" id="KW-0736">Signalosome</keyword>
<protein>
    <recommendedName>
        <fullName evidence="4">COP9 signalosome complex subunit 4</fullName>
    </recommendedName>
</protein>
<dbReference type="AlphaFoldDB" id="A0A139AS31"/>
<evidence type="ECO:0000256" key="2">
    <source>
        <dbReference type="ARBA" id="ARBA00004496"/>
    </source>
</evidence>